<evidence type="ECO:0000313" key="2">
    <source>
        <dbReference type="EMBL" id="KAK5690082.1"/>
    </source>
</evidence>
<evidence type="ECO:0000259" key="1">
    <source>
        <dbReference type="Pfam" id="PF20150"/>
    </source>
</evidence>
<gene>
    <name evidence="2" type="ORF">LTR97_012567</name>
</gene>
<organism evidence="2 3">
    <name type="scientific">Elasticomyces elasticus</name>
    <dbReference type="NCBI Taxonomy" id="574655"/>
    <lineage>
        <taxon>Eukaryota</taxon>
        <taxon>Fungi</taxon>
        <taxon>Dikarya</taxon>
        <taxon>Ascomycota</taxon>
        <taxon>Pezizomycotina</taxon>
        <taxon>Dothideomycetes</taxon>
        <taxon>Dothideomycetidae</taxon>
        <taxon>Mycosphaerellales</taxon>
        <taxon>Teratosphaeriaceae</taxon>
        <taxon>Elasticomyces</taxon>
    </lineage>
</organism>
<evidence type="ECO:0000313" key="3">
    <source>
        <dbReference type="Proteomes" id="UP001310594"/>
    </source>
</evidence>
<name>A0AAN7ZYX4_9PEZI</name>
<dbReference type="EMBL" id="JAVRQU010000027">
    <property type="protein sequence ID" value="KAK5690082.1"/>
    <property type="molecule type" value="Genomic_DNA"/>
</dbReference>
<dbReference type="Pfam" id="PF20150">
    <property type="entry name" value="2EXR"/>
    <property type="match status" value="1"/>
</dbReference>
<dbReference type="InterPro" id="IPR045518">
    <property type="entry name" value="2EXR"/>
</dbReference>
<reference evidence="2" key="1">
    <citation type="submission" date="2023-08" db="EMBL/GenBank/DDBJ databases">
        <title>Black Yeasts Isolated from many extreme environments.</title>
        <authorList>
            <person name="Coleine C."/>
            <person name="Stajich J.E."/>
            <person name="Selbmann L."/>
        </authorList>
    </citation>
    <scope>NUCLEOTIDE SEQUENCE</scope>
    <source>
        <strain evidence="2">CCFEE 5810</strain>
    </source>
</reference>
<dbReference type="AlphaFoldDB" id="A0AAN7ZYX4"/>
<dbReference type="InterPro" id="IPR038883">
    <property type="entry name" value="AN11006-like"/>
</dbReference>
<accession>A0AAN7ZYX4</accession>
<feature type="domain" description="2EXR" evidence="1">
    <location>
        <begin position="9"/>
        <end position="74"/>
    </location>
</feature>
<dbReference type="PANTHER" id="PTHR42085:SF2">
    <property type="entry name" value="F-BOX DOMAIN-CONTAINING PROTEIN"/>
    <property type="match status" value="1"/>
</dbReference>
<dbReference type="Proteomes" id="UP001310594">
    <property type="component" value="Unassembled WGS sequence"/>
</dbReference>
<dbReference type="PANTHER" id="PTHR42085">
    <property type="entry name" value="F-BOX DOMAIN-CONTAINING PROTEIN"/>
    <property type="match status" value="1"/>
</dbReference>
<sequence>MSTSTLFGLPPELRNRIWELVVIDPNPIQAHRLLESDDNSLRLFPDSERILPQQPAITHVNHQTREEALPIFYGQNIFWIPHKTAVANDIDVKTWWRSFANKSARKHRNHIIYALQDDLSAGSTCSGWIDFDIRTIRGAAVLCVEQASSRNICFCAIEELFAEAGIRSVVAALTVMRRSIYPRMVATLDRRDTVDLLFELEGRDDDRASCLNCGKVP</sequence>
<protein>
    <recommendedName>
        <fullName evidence="1">2EXR domain-containing protein</fullName>
    </recommendedName>
</protein>
<proteinExistence type="predicted"/>
<comment type="caution">
    <text evidence="2">The sequence shown here is derived from an EMBL/GenBank/DDBJ whole genome shotgun (WGS) entry which is preliminary data.</text>
</comment>